<evidence type="ECO:0000313" key="1">
    <source>
        <dbReference type="EMBL" id="KAF7306331.1"/>
    </source>
</evidence>
<dbReference type="RefSeq" id="XP_037221350.1">
    <property type="nucleotide sequence ID" value="XM_037361058.1"/>
</dbReference>
<name>A0A8H6W7Z4_9AGAR</name>
<organism evidence="1 2">
    <name type="scientific">Mycena indigotica</name>
    <dbReference type="NCBI Taxonomy" id="2126181"/>
    <lineage>
        <taxon>Eukaryota</taxon>
        <taxon>Fungi</taxon>
        <taxon>Dikarya</taxon>
        <taxon>Basidiomycota</taxon>
        <taxon>Agaricomycotina</taxon>
        <taxon>Agaricomycetes</taxon>
        <taxon>Agaricomycetidae</taxon>
        <taxon>Agaricales</taxon>
        <taxon>Marasmiineae</taxon>
        <taxon>Mycenaceae</taxon>
        <taxon>Mycena</taxon>
    </lineage>
</organism>
<sequence length="104" mass="11758">MCSNIPRSATWVTPCCFFPFDHHLVTSTCLNPVVHRCATCVYENGEHCSHAPSNWLLCVEACQVSKISSQPVATPAPSTFSFSVYALWLDRPMRLHVFFHCARR</sequence>
<reference evidence="1" key="1">
    <citation type="submission" date="2020-05" db="EMBL/GenBank/DDBJ databases">
        <title>Mycena genomes resolve the evolution of fungal bioluminescence.</title>
        <authorList>
            <person name="Tsai I.J."/>
        </authorList>
    </citation>
    <scope>NUCLEOTIDE SEQUENCE</scope>
    <source>
        <strain evidence="1">171206Taipei</strain>
    </source>
</reference>
<dbReference type="GeneID" id="59343574"/>
<protein>
    <submittedName>
        <fullName evidence="1">Uncharacterized protein</fullName>
    </submittedName>
</protein>
<gene>
    <name evidence="1" type="ORF">MIND_00424300</name>
</gene>
<evidence type="ECO:0000313" key="2">
    <source>
        <dbReference type="Proteomes" id="UP000636479"/>
    </source>
</evidence>
<dbReference type="AlphaFoldDB" id="A0A8H6W7Z4"/>
<comment type="caution">
    <text evidence="1">The sequence shown here is derived from an EMBL/GenBank/DDBJ whole genome shotgun (WGS) entry which is preliminary data.</text>
</comment>
<accession>A0A8H6W7Z4</accession>
<proteinExistence type="predicted"/>
<dbReference type="EMBL" id="JACAZF010000004">
    <property type="protein sequence ID" value="KAF7306331.1"/>
    <property type="molecule type" value="Genomic_DNA"/>
</dbReference>
<keyword evidence="2" id="KW-1185">Reference proteome</keyword>
<dbReference type="Proteomes" id="UP000636479">
    <property type="component" value="Unassembled WGS sequence"/>
</dbReference>